<dbReference type="Proteomes" id="UP000887580">
    <property type="component" value="Unplaced"/>
</dbReference>
<sequence length="567" mass="64567">MDLNSRQREYLFDWEILIEADIKLSDKEIIHAQFTKVYLDDTETWTNLGERFSEIQLTESHSTGSDRSGFVYGNEQIEENKSSEEEELDQEAMDRMAMGLPASFGVTSKPKKFSAPPSKKRKKNNKGKSPQKEFDFENYWKSYGKIFTEGVEELSALESGTDFTVTNFASTLQNTKELLKGHKNVEFFREFVVGKLSSSEDKTDETSKAEDVKEFIRRDMLNKSMLQSRNRAEMFAKKLQQFSFVNGFNIGARGKDGTLERPKTAKEVLSPFEDVSYTLHDPIYYGKIKRKNYSMHPIDFDIDAPIEAVEQPISPIKEIYDPKNFDFSFDPVRDARLVAKNAIKIFGPNSNLFKYWFQRYRLFSKLNDGILMDEEGWFSVTPELIATHIADRMVTHKDCVILDAFTGVGGNAIQFALKGALVYAIDLDPIKLRCARQNAKVYGVENRITFICGNFYHIAKSFCQSRPDGKPLLIDSIFLSPPWGGPEYLNKPIFELGSCVPDGFDIFDVAVKISQNIAYFLPRNTSSNQLMQIAGKTASKKVEIEHNVLNNKIKALTAYYGNLVSSS</sequence>
<evidence type="ECO:0000313" key="1">
    <source>
        <dbReference type="Proteomes" id="UP000887580"/>
    </source>
</evidence>
<accession>A0AC35EV80</accession>
<name>A0AC35EV80_9BILA</name>
<proteinExistence type="predicted"/>
<dbReference type="WBParaSite" id="PS1159_v2.g11006.t1">
    <property type="protein sequence ID" value="PS1159_v2.g11006.t1"/>
    <property type="gene ID" value="PS1159_v2.g11006"/>
</dbReference>
<evidence type="ECO:0000313" key="2">
    <source>
        <dbReference type="WBParaSite" id="PS1159_v2.g11006.t1"/>
    </source>
</evidence>
<reference evidence="2" key="1">
    <citation type="submission" date="2022-11" db="UniProtKB">
        <authorList>
            <consortium name="WormBaseParasite"/>
        </authorList>
    </citation>
    <scope>IDENTIFICATION</scope>
</reference>
<protein>
    <submittedName>
        <fullName evidence="2">Trimethylguanosine synthase</fullName>
    </submittedName>
</protein>
<organism evidence="1 2">
    <name type="scientific">Panagrolaimus sp. PS1159</name>
    <dbReference type="NCBI Taxonomy" id="55785"/>
    <lineage>
        <taxon>Eukaryota</taxon>
        <taxon>Metazoa</taxon>
        <taxon>Ecdysozoa</taxon>
        <taxon>Nematoda</taxon>
        <taxon>Chromadorea</taxon>
        <taxon>Rhabditida</taxon>
        <taxon>Tylenchina</taxon>
        <taxon>Panagrolaimomorpha</taxon>
        <taxon>Panagrolaimoidea</taxon>
        <taxon>Panagrolaimidae</taxon>
        <taxon>Panagrolaimus</taxon>
    </lineage>
</organism>